<feature type="region of interest" description="Disordered" evidence="1">
    <location>
        <begin position="254"/>
        <end position="280"/>
    </location>
</feature>
<protein>
    <recommendedName>
        <fullName evidence="5">WAP domain-containing protein</fullName>
    </recommendedName>
</protein>
<keyword evidence="2" id="KW-0732">Signal</keyword>
<dbReference type="Proteomes" id="UP000014500">
    <property type="component" value="Unassembled WGS sequence"/>
</dbReference>
<accession>T1IWB8</accession>
<feature type="chain" id="PRO_5004579642" description="WAP domain-containing protein" evidence="2">
    <location>
        <begin position="24"/>
        <end position="303"/>
    </location>
</feature>
<dbReference type="AlphaFoldDB" id="T1IWB8"/>
<evidence type="ECO:0000256" key="2">
    <source>
        <dbReference type="SAM" id="SignalP"/>
    </source>
</evidence>
<keyword evidence="4" id="KW-1185">Reference proteome</keyword>
<dbReference type="EnsemblMetazoa" id="SMAR005483-RA">
    <property type="protein sequence ID" value="SMAR005483-PA"/>
    <property type="gene ID" value="SMAR005483"/>
</dbReference>
<evidence type="ECO:0008006" key="5">
    <source>
        <dbReference type="Google" id="ProtNLM"/>
    </source>
</evidence>
<evidence type="ECO:0000256" key="1">
    <source>
        <dbReference type="SAM" id="MobiDB-lite"/>
    </source>
</evidence>
<feature type="signal peptide" evidence="2">
    <location>
        <begin position="1"/>
        <end position="23"/>
    </location>
</feature>
<reference evidence="4" key="1">
    <citation type="submission" date="2011-05" db="EMBL/GenBank/DDBJ databases">
        <authorList>
            <person name="Richards S.R."/>
            <person name="Qu J."/>
            <person name="Jiang H."/>
            <person name="Jhangiani S.N."/>
            <person name="Agravi P."/>
            <person name="Goodspeed R."/>
            <person name="Gross S."/>
            <person name="Mandapat C."/>
            <person name="Jackson L."/>
            <person name="Mathew T."/>
            <person name="Pu L."/>
            <person name="Thornton R."/>
            <person name="Saada N."/>
            <person name="Wilczek-Boney K.B."/>
            <person name="Lee S."/>
            <person name="Kovar C."/>
            <person name="Wu Y."/>
            <person name="Scherer S.E."/>
            <person name="Worley K.C."/>
            <person name="Muzny D.M."/>
            <person name="Gibbs R."/>
        </authorList>
    </citation>
    <scope>NUCLEOTIDE SEQUENCE</scope>
    <source>
        <strain evidence="4">Brora</strain>
    </source>
</reference>
<reference evidence="3" key="2">
    <citation type="submission" date="2015-02" db="UniProtKB">
        <authorList>
            <consortium name="EnsemblMetazoa"/>
        </authorList>
    </citation>
    <scope>IDENTIFICATION</scope>
</reference>
<organism evidence="3 4">
    <name type="scientific">Strigamia maritima</name>
    <name type="common">European centipede</name>
    <name type="synonym">Geophilus maritimus</name>
    <dbReference type="NCBI Taxonomy" id="126957"/>
    <lineage>
        <taxon>Eukaryota</taxon>
        <taxon>Metazoa</taxon>
        <taxon>Ecdysozoa</taxon>
        <taxon>Arthropoda</taxon>
        <taxon>Myriapoda</taxon>
        <taxon>Chilopoda</taxon>
        <taxon>Pleurostigmophora</taxon>
        <taxon>Geophilomorpha</taxon>
        <taxon>Linotaeniidae</taxon>
        <taxon>Strigamia</taxon>
    </lineage>
</organism>
<evidence type="ECO:0000313" key="3">
    <source>
        <dbReference type="EnsemblMetazoa" id="SMAR005483-PA"/>
    </source>
</evidence>
<proteinExistence type="predicted"/>
<dbReference type="EMBL" id="JH431612">
    <property type="status" value="NOT_ANNOTATED_CDS"/>
    <property type="molecule type" value="Genomic_DNA"/>
</dbReference>
<evidence type="ECO:0000313" key="4">
    <source>
        <dbReference type="Proteomes" id="UP000014500"/>
    </source>
</evidence>
<name>T1IWB8_STRMM</name>
<sequence length="303" mass="34771">MAKPGLNLVFSTVLIVVLPVSFSWAPKRTNEDVSYYYSPPEYTFQTETEPSCEELRAIWRLTKRTAQQSILSNEIHNPAAHFGYVTKTPSILDVKPGRGLRTRQNYGKVLIQPHQAQPGEAYDEVAKKLKTDVLLARNRPPVKPSSVVYAPLDPNYDYTSSVIGPSVIGPQLGKPRRQDYLGDYDKDTANFGSYQTKKTQITLLPCREIASRKCYSQDDCDCYDDVFTCLKGRCRSKTIQGKVTFNTWDDNNTHDWLKTPPETPNSLKSRNKESWRKSLRRTDRKKVGAYQDYYSQHNINRWT</sequence>
<dbReference type="HOGENOM" id="CLU_919250_0_0_1"/>